<comment type="caution">
    <text evidence="5">The sequence shown here is derived from an EMBL/GenBank/DDBJ whole genome shotgun (WGS) entry which is preliminary data.</text>
</comment>
<evidence type="ECO:0000256" key="1">
    <source>
        <dbReference type="ARBA" id="ARBA00009986"/>
    </source>
</evidence>
<dbReference type="GO" id="GO:0005737">
    <property type="term" value="C:cytoplasm"/>
    <property type="evidence" value="ECO:0007669"/>
    <property type="project" value="TreeGrafter"/>
</dbReference>
<reference evidence="5" key="1">
    <citation type="submission" date="2016-10" db="EMBL/GenBank/DDBJ databases">
        <title>Sequence of Gallionella enrichment culture.</title>
        <authorList>
            <person name="Poehlein A."/>
            <person name="Muehling M."/>
            <person name="Daniel R."/>
        </authorList>
    </citation>
    <scope>NUCLEOTIDE SEQUENCE</scope>
</reference>
<accession>A0A1J5RFS8</accession>
<gene>
    <name evidence="5" type="primary">calB_4</name>
    <name evidence="5" type="ORF">GALL_237680</name>
</gene>
<dbReference type="PROSITE" id="PS00070">
    <property type="entry name" value="ALDEHYDE_DEHYDR_CYS"/>
    <property type="match status" value="1"/>
</dbReference>
<dbReference type="Gene3D" id="3.40.605.10">
    <property type="entry name" value="Aldehyde Dehydrogenase, Chain A, domain 1"/>
    <property type="match status" value="1"/>
</dbReference>
<dbReference type="InterPro" id="IPR015590">
    <property type="entry name" value="Aldehyde_DH_dom"/>
</dbReference>
<dbReference type="InterPro" id="IPR016161">
    <property type="entry name" value="Ald_DH/histidinol_DH"/>
</dbReference>
<keyword evidence="3" id="KW-0520">NAD</keyword>
<dbReference type="InterPro" id="IPR012394">
    <property type="entry name" value="Aldehyde_DH_NAD(P)"/>
</dbReference>
<dbReference type="PANTHER" id="PTHR43570:SF20">
    <property type="entry name" value="ALDEHYDE DEHYDROGENASE ALDX-RELATED"/>
    <property type="match status" value="1"/>
</dbReference>
<dbReference type="InterPro" id="IPR016163">
    <property type="entry name" value="Ald_DH_C"/>
</dbReference>
<dbReference type="GO" id="GO:0050269">
    <property type="term" value="F:coniferyl-aldehyde dehydrogenase [NAD(P)+] activity"/>
    <property type="evidence" value="ECO:0007669"/>
    <property type="project" value="UniProtKB-EC"/>
</dbReference>
<dbReference type="CDD" id="cd07133">
    <property type="entry name" value="ALDH_CALDH_CalB"/>
    <property type="match status" value="1"/>
</dbReference>
<evidence type="ECO:0000256" key="2">
    <source>
        <dbReference type="ARBA" id="ARBA00023002"/>
    </source>
</evidence>
<dbReference type="SUPFAM" id="SSF53720">
    <property type="entry name" value="ALDH-like"/>
    <property type="match status" value="1"/>
</dbReference>
<feature type="domain" description="Aldehyde dehydrogenase" evidence="4">
    <location>
        <begin position="27"/>
        <end position="442"/>
    </location>
</feature>
<dbReference type="EMBL" id="MLJW01000190">
    <property type="protein sequence ID" value="OIQ94242.1"/>
    <property type="molecule type" value="Genomic_DNA"/>
</dbReference>
<dbReference type="InterPro" id="IPR016160">
    <property type="entry name" value="Ald_DH_CS_CYS"/>
</dbReference>
<protein>
    <submittedName>
        <fullName evidence="5">Coniferyl aldehyde dehydrogenase</fullName>
        <ecNumber evidence="5">1.2.1.68</ecNumber>
    </submittedName>
</protein>
<dbReference type="GO" id="GO:0006081">
    <property type="term" value="P:aldehyde metabolic process"/>
    <property type="evidence" value="ECO:0007669"/>
    <property type="project" value="InterPro"/>
</dbReference>
<sequence length="474" mass="51789">MDRPPLFSSDMRATYERLHAASRAEPYAAWAVRRDRLRRLSALIRDNEAALCEAISSDFGHRAAAETQMLDIVPSLEALRHALRHGRAWMRPRRASTSLWFRPARARVLPQPLGLVGIIVPWNYPLYLAAGPLASAFAAGNRAMVKLSEFSPAFGALFASLAGARFDPDELAVFTGGADEAAAFGALPFDHLLFTGSTAVGKRVMAAASANLVPVTLELGGKSPVVLAPGQDLRRAAMRIVTGKLVNAGQTCVAPDYVLLPRAELESFADACEQAARQLYPHGLQSPDYCSIIDLRHYGRLATLLAQARAAGVRVRPLFPGPQSQDLQHRLAPALCIDPPHDLALMREEIFGPWLPLVPYDDLDQAIAHVNAGPRPLALYWFDNDRKRMAHALRATHAGGVTVNDILMHVAQDDLPFGGIGPSGMGHYHGRWGFDTFSKLKPVLYQPRLAGTALVRPPYGKTFSRLMALMKRRA</sequence>
<dbReference type="AlphaFoldDB" id="A0A1J5RFS8"/>
<evidence type="ECO:0000259" key="4">
    <source>
        <dbReference type="Pfam" id="PF00171"/>
    </source>
</evidence>
<keyword evidence="2 5" id="KW-0560">Oxidoreductase</keyword>
<dbReference type="GO" id="GO:0004029">
    <property type="term" value="F:aldehyde dehydrogenase (NAD+) activity"/>
    <property type="evidence" value="ECO:0007669"/>
    <property type="project" value="TreeGrafter"/>
</dbReference>
<dbReference type="InterPro" id="IPR016162">
    <property type="entry name" value="Ald_DH_N"/>
</dbReference>
<dbReference type="Pfam" id="PF00171">
    <property type="entry name" value="Aldedh"/>
    <property type="match status" value="1"/>
</dbReference>
<name>A0A1J5RFS8_9ZZZZ</name>
<dbReference type="Gene3D" id="3.40.309.10">
    <property type="entry name" value="Aldehyde Dehydrogenase, Chain A, domain 2"/>
    <property type="match status" value="1"/>
</dbReference>
<proteinExistence type="inferred from homology"/>
<dbReference type="PANTHER" id="PTHR43570">
    <property type="entry name" value="ALDEHYDE DEHYDROGENASE"/>
    <property type="match status" value="1"/>
</dbReference>
<evidence type="ECO:0000256" key="3">
    <source>
        <dbReference type="ARBA" id="ARBA00023027"/>
    </source>
</evidence>
<dbReference type="PROSITE" id="PS00687">
    <property type="entry name" value="ALDEHYDE_DEHYDR_GLU"/>
    <property type="match status" value="1"/>
</dbReference>
<comment type="similarity">
    <text evidence="1">Belongs to the aldehyde dehydrogenase family.</text>
</comment>
<dbReference type="InterPro" id="IPR029510">
    <property type="entry name" value="Ald_DH_CS_GLU"/>
</dbReference>
<evidence type="ECO:0000313" key="5">
    <source>
        <dbReference type="EMBL" id="OIQ94242.1"/>
    </source>
</evidence>
<organism evidence="5">
    <name type="scientific">mine drainage metagenome</name>
    <dbReference type="NCBI Taxonomy" id="410659"/>
    <lineage>
        <taxon>unclassified sequences</taxon>
        <taxon>metagenomes</taxon>
        <taxon>ecological metagenomes</taxon>
    </lineage>
</organism>
<dbReference type="PIRSF" id="PIRSF036492">
    <property type="entry name" value="ALDH"/>
    <property type="match status" value="1"/>
</dbReference>
<dbReference type="EC" id="1.2.1.68" evidence="5"/>